<organism evidence="1 2">
    <name type="scientific">Mongoliibacter ruber</name>
    <dbReference type="NCBI Taxonomy" id="1750599"/>
    <lineage>
        <taxon>Bacteria</taxon>
        <taxon>Pseudomonadati</taxon>
        <taxon>Bacteroidota</taxon>
        <taxon>Cytophagia</taxon>
        <taxon>Cytophagales</taxon>
        <taxon>Cyclobacteriaceae</taxon>
        <taxon>Mongoliibacter</taxon>
    </lineage>
</organism>
<dbReference type="RefSeq" id="WP_106133325.1">
    <property type="nucleotide sequence ID" value="NZ_PVTR01000004.1"/>
</dbReference>
<protein>
    <submittedName>
        <fullName evidence="1">Putative Zn-binding protein involved in type VI secretion</fullName>
    </submittedName>
</protein>
<accession>A0A2T0WPI7</accession>
<dbReference type="Pfam" id="PF05488">
    <property type="entry name" value="PAAR_motif"/>
    <property type="match status" value="1"/>
</dbReference>
<reference evidence="1 2" key="1">
    <citation type="submission" date="2018-03" db="EMBL/GenBank/DDBJ databases">
        <title>Genomic Encyclopedia of Archaeal and Bacterial Type Strains, Phase II (KMG-II): from individual species to whole genera.</title>
        <authorList>
            <person name="Goeker M."/>
        </authorList>
    </citation>
    <scope>NUCLEOTIDE SEQUENCE [LARGE SCALE GENOMIC DNA]</scope>
    <source>
        <strain evidence="1 2">DSM 27929</strain>
    </source>
</reference>
<dbReference type="Proteomes" id="UP000238157">
    <property type="component" value="Unassembled WGS sequence"/>
</dbReference>
<dbReference type="EMBL" id="PVTR01000004">
    <property type="protein sequence ID" value="PRY88606.1"/>
    <property type="molecule type" value="Genomic_DNA"/>
</dbReference>
<dbReference type="AlphaFoldDB" id="A0A2T0WPI7"/>
<name>A0A2T0WPI7_9BACT</name>
<proteinExistence type="predicted"/>
<evidence type="ECO:0000313" key="1">
    <source>
        <dbReference type="EMBL" id="PRY88606.1"/>
    </source>
</evidence>
<gene>
    <name evidence="1" type="ORF">CLW00_104257</name>
</gene>
<dbReference type="InterPro" id="IPR008727">
    <property type="entry name" value="PAAR_motif"/>
</dbReference>
<dbReference type="OrthoDB" id="9807902at2"/>
<evidence type="ECO:0000313" key="2">
    <source>
        <dbReference type="Proteomes" id="UP000238157"/>
    </source>
</evidence>
<sequence length="108" mass="11358">MGNAVASLLSMHKCDMPDAAGTHVEIPIFFPCSNKVKVLKMNAGVQGDMTLCLHRIPTPAGPVPIPMPNTVKKGSLKVKFGGKPAAREKDMMAHGGKISKGIPLVKIG</sequence>
<keyword evidence="2" id="KW-1185">Reference proteome</keyword>
<comment type="caution">
    <text evidence="1">The sequence shown here is derived from an EMBL/GenBank/DDBJ whole genome shotgun (WGS) entry which is preliminary data.</text>
</comment>
<dbReference type="Gene3D" id="2.60.200.60">
    <property type="match status" value="1"/>
</dbReference>